<keyword evidence="9" id="KW-1185">Reference proteome</keyword>
<evidence type="ECO:0000256" key="4">
    <source>
        <dbReference type="ARBA" id="ARBA00023125"/>
    </source>
</evidence>
<keyword evidence="2" id="KW-0805">Transcription regulation</keyword>
<dbReference type="NCBIfam" id="TIGR02937">
    <property type="entry name" value="sigma70-ECF"/>
    <property type="match status" value="1"/>
</dbReference>
<dbReference type="InterPro" id="IPR036388">
    <property type="entry name" value="WH-like_DNA-bd_sf"/>
</dbReference>
<dbReference type="GO" id="GO:0003677">
    <property type="term" value="F:DNA binding"/>
    <property type="evidence" value="ECO:0007669"/>
    <property type="project" value="UniProtKB-KW"/>
</dbReference>
<dbReference type="KEGG" id="ehl:EHLA_0719"/>
<evidence type="ECO:0000256" key="5">
    <source>
        <dbReference type="ARBA" id="ARBA00023163"/>
    </source>
</evidence>
<dbReference type="InterPro" id="IPR013324">
    <property type="entry name" value="RNA_pol_sigma_r3/r4-like"/>
</dbReference>
<keyword evidence="4" id="KW-0238">DNA-binding</keyword>
<evidence type="ECO:0000259" key="6">
    <source>
        <dbReference type="Pfam" id="PF04542"/>
    </source>
</evidence>
<dbReference type="InterPro" id="IPR013325">
    <property type="entry name" value="RNA_pol_sigma_r2"/>
</dbReference>
<name>A0A285PQN7_9FIRM</name>
<dbReference type="InterPro" id="IPR014284">
    <property type="entry name" value="RNA_pol_sigma-70_dom"/>
</dbReference>
<dbReference type="AlphaFoldDB" id="A0A285PQN7"/>
<evidence type="ECO:0000259" key="7">
    <source>
        <dbReference type="Pfam" id="PF08281"/>
    </source>
</evidence>
<dbReference type="InterPro" id="IPR013249">
    <property type="entry name" value="RNA_pol_sigma70_r4_t2"/>
</dbReference>
<feature type="domain" description="RNA polymerase sigma-70 region 2" evidence="6">
    <location>
        <begin position="20"/>
        <end position="88"/>
    </location>
</feature>
<dbReference type="Gene3D" id="1.10.10.10">
    <property type="entry name" value="Winged helix-like DNA-binding domain superfamily/Winged helix DNA-binding domain"/>
    <property type="match status" value="1"/>
</dbReference>
<comment type="similarity">
    <text evidence="1">Belongs to the sigma-70 factor family. ECF subfamily.</text>
</comment>
<proteinExistence type="inferred from homology"/>
<dbReference type="SUPFAM" id="SSF88659">
    <property type="entry name" value="Sigma3 and sigma4 domains of RNA polymerase sigma factors"/>
    <property type="match status" value="1"/>
</dbReference>
<dbReference type="EMBL" id="LT907978">
    <property type="protein sequence ID" value="SOB71466.1"/>
    <property type="molecule type" value="Genomic_DNA"/>
</dbReference>
<accession>A0A285PQN7</accession>
<dbReference type="GO" id="GO:0006352">
    <property type="term" value="P:DNA-templated transcription initiation"/>
    <property type="evidence" value="ECO:0007669"/>
    <property type="project" value="InterPro"/>
</dbReference>
<feature type="domain" description="RNA polymerase sigma factor 70 region 4 type 2" evidence="7">
    <location>
        <begin position="127"/>
        <end position="178"/>
    </location>
</feature>
<keyword evidence="5" id="KW-0804">Transcription</keyword>
<dbReference type="Pfam" id="PF04542">
    <property type="entry name" value="Sigma70_r2"/>
    <property type="match status" value="1"/>
</dbReference>
<organism evidence="8 9">
    <name type="scientific">Anaerobutyricum hallii</name>
    <dbReference type="NCBI Taxonomy" id="39488"/>
    <lineage>
        <taxon>Bacteria</taxon>
        <taxon>Bacillati</taxon>
        <taxon>Bacillota</taxon>
        <taxon>Clostridia</taxon>
        <taxon>Lachnospirales</taxon>
        <taxon>Lachnospiraceae</taxon>
        <taxon>Anaerobutyricum</taxon>
    </lineage>
</organism>
<dbReference type="SUPFAM" id="SSF88946">
    <property type="entry name" value="Sigma2 domain of RNA polymerase sigma factors"/>
    <property type="match status" value="1"/>
</dbReference>
<evidence type="ECO:0000313" key="8">
    <source>
        <dbReference type="EMBL" id="SOB71466.1"/>
    </source>
</evidence>
<dbReference type="InterPro" id="IPR007627">
    <property type="entry name" value="RNA_pol_sigma70_r2"/>
</dbReference>
<dbReference type="Pfam" id="PF08281">
    <property type="entry name" value="Sigma70_r4_2"/>
    <property type="match status" value="1"/>
</dbReference>
<dbReference type="Gene3D" id="1.10.1740.10">
    <property type="match status" value="1"/>
</dbReference>
<dbReference type="GO" id="GO:0016987">
    <property type="term" value="F:sigma factor activity"/>
    <property type="evidence" value="ECO:0007669"/>
    <property type="project" value="UniProtKB-KW"/>
</dbReference>
<dbReference type="PANTHER" id="PTHR43133:SF8">
    <property type="entry name" value="RNA POLYMERASE SIGMA FACTOR HI_1459-RELATED"/>
    <property type="match status" value="1"/>
</dbReference>
<dbReference type="InterPro" id="IPR039425">
    <property type="entry name" value="RNA_pol_sigma-70-like"/>
</dbReference>
<dbReference type="PANTHER" id="PTHR43133">
    <property type="entry name" value="RNA POLYMERASE ECF-TYPE SIGMA FACTO"/>
    <property type="match status" value="1"/>
</dbReference>
<gene>
    <name evidence="8" type="ORF">EHLA_0719</name>
</gene>
<sequence>MLGSLMTYCKEEDGETLELLYRTYKNKMFYIAMKLLEDSAEAENIVHDTFLILLEHLERIGDIKDKKTWNYIVTILKNRCFDWMRKQKYYKYADDKENFNVEESLDAKENIFKNHLEEEIIIREKQELLIKLIMNLKYPYKEVLYLQYYNELGSKEIGEILSIKPDNVRKIASRARKILKEKMIEMGYGR</sequence>
<dbReference type="RefSeq" id="WP_096239344.1">
    <property type="nucleotide sequence ID" value="NZ_LT907978.1"/>
</dbReference>
<evidence type="ECO:0000256" key="3">
    <source>
        <dbReference type="ARBA" id="ARBA00023082"/>
    </source>
</evidence>
<evidence type="ECO:0000256" key="2">
    <source>
        <dbReference type="ARBA" id="ARBA00023015"/>
    </source>
</evidence>
<keyword evidence="3" id="KW-0731">Sigma factor</keyword>
<reference evidence="9" key="1">
    <citation type="submission" date="2017-09" db="EMBL/GenBank/DDBJ databases">
        <authorList>
            <person name="Shetty A S."/>
        </authorList>
    </citation>
    <scope>NUCLEOTIDE SEQUENCE [LARGE SCALE GENOMIC DNA]</scope>
</reference>
<protein>
    <submittedName>
        <fullName evidence="8">Sigma70-ECF: RNA polymerase sigma factor, sigma-70 family</fullName>
    </submittedName>
</protein>
<dbReference type="Proteomes" id="UP000217549">
    <property type="component" value="Chromosome I"/>
</dbReference>
<evidence type="ECO:0000313" key="9">
    <source>
        <dbReference type="Proteomes" id="UP000217549"/>
    </source>
</evidence>
<evidence type="ECO:0000256" key="1">
    <source>
        <dbReference type="ARBA" id="ARBA00010641"/>
    </source>
</evidence>